<reference evidence="2" key="1">
    <citation type="submission" date="2020-05" db="EMBL/GenBank/DDBJ databases">
        <authorList>
            <person name="Chiriac C."/>
            <person name="Salcher M."/>
            <person name="Ghai R."/>
            <person name="Kavagutti S V."/>
        </authorList>
    </citation>
    <scope>NUCLEOTIDE SEQUENCE</scope>
</reference>
<proteinExistence type="predicted"/>
<dbReference type="InterPro" id="IPR040198">
    <property type="entry name" value="Fido_containing"/>
</dbReference>
<dbReference type="InterPro" id="IPR011991">
    <property type="entry name" value="ArsR-like_HTH"/>
</dbReference>
<dbReference type="PANTHER" id="PTHR13504">
    <property type="entry name" value="FIDO DOMAIN-CONTAINING PROTEIN DDB_G0283145"/>
    <property type="match status" value="1"/>
</dbReference>
<organism evidence="2">
    <name type="scientific">freshwater metagenome</name>
    <dbReference type="NCBI Taxonomy" id="449393"/>
    <lineage>
        <taxon>unclassified sequences</taxon>
        <taxon>metagenomes</taxon>
        <taxon>ecological metagenomes</taxon>
    </lineage>
</organism>
<name>A0A6J6BY40_9ZZZZ</name>
<dbReference type="SUPFAM" id="SSF140931">
    <property type="entry name" value="Fic-like"/>
    <property type="match status" value="1"/>
</dbReference>
<dbReference type="AlphaFoldDB" id="A0A6J6BY40"/>
<dbReference type="Pfam" id="PF13784">
    <property type="entry name" value="Fic_N"/>
    <property type="match status" value="1"/>
</dbReference>
<dbReference type="InterPro" id="IPR036388">
    <property type="entry name" value="WH-like_DNA-bd_sf"/>
</dbReference>
<dbReference type="InterPro" id="IPR003812">
    <property type="entry name" value="Fido"/>
</dbReference>
<evidence type="ECO:0000259" key="1">
    <source>
        <dbReference type="PROSITE" id="PS51459"/>
    </source>
</evidence>
<protein>
    <submittedName>
        <fullName evidence="2">Unannotated protein</fullName>
    </submittedName>
</protein>
<feature type="domain" description="Fido" evidence="1">
    <location>
        <begin position="116"/>
        <end position="257"/>
    </location>
</feature>
<dbReference type="Gene3D" id="1.10.3290.10">
    <property type="entry name" value="Fido-like domain"/>
    <property type="match status" value="1"/>
</dbReference>
<sequence>MVKWDANKPNNGLGSLPPKGLALTPEQTALLLEVVALLSRLDEAADLLANPAVFNNALPMLEIASSSRIENIITTHDEMFVAAASTTQPISPFTRLAMKNRAALNLGFSAVTARPISAKLLREIASSLLGYEVAVRHLPGTFIGEVGNRIYTPPEGNELLEKLLDDLVTFIGSSDLHPVLIMILAHYQFEAIHPYPDGNGRTGRVLNHLILSQHGLLKAPVLNLSTYLVQNRDEYYRRLQEVESLGDWAGWISFMLLALRSAVLDSYSKMKALTLRQLKLSEELLPLVGKASGELGQLLFEKPYCQIGHVVERLGVSRPTASKFLEALVRAGLLTSFVSGKEKFFVNKSMLEVLAS</sequence>
<dbReference type="CDD" id="cd00090">
    <property type="entry name" value="HTH_ARSR"/>
    <property type="match status" value="1"/>
</dbReference>
<dbReference type="InterPro" id="IPR048770">
    <property type="entry name" value="SoFic-like_C"/>
</dbReference>
<dbReference type="InterPro" id="IPR025758">
    <property type="entry name" value="Fic/DOC_N"/>
</dbReference>
<dbReference type="EMBL" id="CAEZSN010000063">
    <property type="protein sequence ID" value="CAB4543637.1"/>
    <property type="molecule type" value="Genomic_DNA"/>
</dbReference>
<accession>A0A6J6BY40</accession>
<dbReference type="SUPFAM" id="SSF46785">
    <property type="entry name" value="Winged helix' DNA-binding domain"/>
    <property type="match status" value="1"/>
</dbReference>
<dbReference type="Gene3D" id="1.10.10.10">
    <property type="entry name" value="Winged helix-like DNA-binding domain superfamily/Winged helix DNA-binding domain"/>
    <property type="match status" value="1"/>
</dbReference>
<dbReference type="PROSITE" id="PS51459">
    <property type="entry name" value="FIDO"/>
    <property type="match status" value="1"/>
</dbReference>
<dbReference type="PANTHER" id="PTHR13504:SF35">
    <property type="entry name" value="PROTEIN ADENYLYLTRANSFERASE SOFIC"/>
    <property type="match status" value="1"/>
</dbReference>
<evidence type="ECO:0000313" key="2">
    <source>
        <dbReference type="EMBL" id="CAB4543637.1"/>
    </source>
</evidence>
<dbReference type="InterPro" id="IPR036597">
    <property type="entry name" value="Fido-like_dom_sf"/>
</dbReference>
<dbReference type="InterPro" id="IPR036390">
    <property type="entry name" value="WH_DNA-bd_sf"/>
</dbReference>
<gene>
    <name evidence="2" type="ORF">UFOPK1433_00649</name>
</gene>
<dbReference type="Pfam" id="PF02661">
    <property type="entry name" value="Fic"/>
    <property type="match status" value="1"/>
</dbReference>
<dbReference type="Pfam" id="PF21248">
    <property type="entry name" value="SoFic-like_C"/>
    <property type="match status" value="1"/>
</dbReference>